<accession>A0A4Y7T0C9</accession>
<feature type="compositionally biased region" description="Basic residues" evidence="1">
    <location>
        <begin position="199"/>
        <end position="208"/>
    </location>
</feature>
<evidence type="ECO:0000259" key="2">
    <source>
        <dbReference type="Pfam" id="PF20415"/>
    </source>
</evidence>
<comment type="caution">
    <text evidence="3">The sequence shown here is derived from an EMBL/GenBank/DDBJ whole genome shotgun (WGS) entry which is preliminary data.</text>
</comment>
<evidence type="ECO:0000256" key="1">
    <source>
        <dbReference type="SAM" id="MobiDB-lite"/>
    </source>
</evidence>
<dbReference type="InterPro" id="IPR046522">
    <property type="entry name" value="DUF6699"/>
</dbReference>
<proteinExistence type="predicted"/>
<dbReference type="OrthoDB" id="3265169at2759"/>
<feature type="compositionally biased region" description="Low complexity" evidence="1">
    <location>
        <begin position="83"/>
        <end position="111"/>
    </location>
</feature>
<feature type="region of interest" description="Disordered" evidence="1">
    <location>
        <begin position="70"/>
        <end position="300"/>
    </location>
</feature>
<reference evidence="3 4" key="1">
    <citation type="journal article" date="2019" name="Nat. Ecol. Evol.">
        <title>Megaphylogeny resolves global patterns of mushroom evolution.</title>
        <authorList>
            <person name="Varga T."/>
            <person name="Krizsan K."/>
            <person name="Foldi C."/>
            <person name="Dima B."/>
            <person name="Sanchez-Garcia M."/>
            <person name="Sanchez-Ramirez S."/>
            <person name="Szollosi G.J."/>
            <person name="Szarkandi J.G."/>
            <person name="Papp V."/>
            <person name="Albert L."/>
            <person name="Andreopoulos W."/>
            <person name="Angelini C."/>
            <person name="Antonin V."/>
            <person name="Barry K.W."/>
            <person name="Bougher N.L."/>
            <person name="Buchanan P."/>
            <person name="Buyck B."/>
            <person name="Bense V."/>
            <person name="Catcheside P."/>
            <person name="Chovatia M."/>
            <person name="Cooper J."/>
            <person name="Damon W."/>
            <person name="Desjardin D."/>
            <person name="Finy P."/>
            <person name="Geml J."/>
            <person name="Haridas S."/>
            <person name="Hughes K."/>
            <person name="Justo A."/>
            <person name="Karasinski D."/>
            <person name="Kautmanova I."/>
            <person name="Kiss B."/>
            <person name="Kocsube S."/>
            <person name="Kotiranta H."/>
            <person name="LaButti K.M."/>
            <person name="Lechner B.E."/>
            <person name="Liimatainen K."/>
            <person name="Lipzen A."/>
            <person name="Lukacs Z."/>
            <person name="Mihaltcheva S."/>
            <person name="Morgado L.N."/>
            <person name="Niskanen T."/>
            <person name="Noordeloos M.E."/>
            <person name="Ohm R.A."/>
            <person name="Ortiz-Santana B."/>
            <person name="Ovrebo C."/>
            <person name="Racz N."/>
            <person name="Riley R."/>
            <person name="Savchenko A."/>
            <person name="Shiryaev A."/>
            <person name="Soop K."/>
            <person name="Spirin V."/>
            <person name="Szebenyi C."/>
            <person name="Tomsovsky M."/>
            <person name="Tulloss R.E."/>
            <person name="Uehling J."/>
            <person name="Grigoriev I.V."/>
            <person name="Vagvolgyi C."/>
            <person name="Papp T."/>
            <person name="Martin F.M."/>
            <person name="Miettinen O."/>
            <person name="Hibbett D.S."/>
            <person name="Nagy L.G."/>
        </authorList>
    </citation>
    <scope>NUCLEOTIDE SEQUENCE [LARGE SCALE GENOMIC DNA]</scope>
    <source>
        <strain evidence="3 4">FP101781</strain>
    </source>
</reference>
<keyword evidence="4" id="KW-1185">Reference proteome</keyword>
<sequence>MAADMNWQIAQANHQMNTAFANANVAISRASNTMASVYGPPMMPPPPPIYYPPPPPVILPPPPPVPHRAYSGHWSPPPPRITVRAPSRARVSVRVTHSGSGSSSGRQGAAPFTPPSAAPPWSVGYTTPDTDVWEQPPSPGGSSIFVLPDDSGLNESRPSTPPPPAHDSWAFVDERFRSSQDSSPQPPRSTALTTELEARHRRTRRKRAPPSTAPALTFYRYGPPSTKADANLESETVVSPESKRGAKSSRCASLRKEPGSESRSSLDNLAIIRRGDKPENDTFQPPVGNPKKIKRPTDWRPEWNRRTELRSLVPIFIRRVSSSGGGNDMPDTKDRCLTATIEWGHFGKDANLDYDLRSPPKAPALKVPATTPSASWMRLYHPALPWYIDVESSRSRGITVLDVVQEVHNQLMIPLTERDVWNEGMDEEMRKSVAQSVRSRTGKSAGGKHIASGLKPLRLDFLGNNYIFEGLVKGTDGMWEIKTRDWRA</sequence>
<protein>
    <recommendedName>
        <fullName evidence="2">DUF6699 domain-containing protein</fullName>
    </recommendedName>
</protein>
<dbReference type="Pfam" id="PF20415">
    <property type="entry name" value="DUF6699"/>
    <property type="match status" value="1"/>
</dbReference>
<dbReference type="EMBL" id="QPFP01000039">
    <property type="protein sequence ID" value="TEB27575.1"/>
    <property type="molecule type" value="Genomic_DNA"/>
</dbReference>
<evidence type="ECO:0000313" key="4">
    <source>
        <dbReference type="Proteomes" id="UP000298030"/>
    </source>
</evidence>
<dbReference type="STRING" id="71717.A0A4Y7T0C9"/>
<feature type="domain" description="DUF6699" evidence="2">
    <location>
        <begin position="353"/>
        <end position="477"/>
    </location>
</feature>
<name>A0A4Y7T0C9_COPMI</name>
<dbReference type="AlphaFoldDB" id="A0A4Y7T0C9"/>
<evidence type="ECO:0000313" key="3">
    <source>
        <dbReference type="EMBL" id="TEB27575.1"/>
    </source>
</evidence>
<organism evidence="3 4">
    <name type="scientific">Coprinellus micaceus</name>
    <name type="common">Glistening ink-cap mushroom</name>
    <name type="synonym">Coprinus micaceus</name>
    <dbReference type="NCBI Taxonomy" id="71717"/>
    <lineage>
        <taxon>Eukaryota</taxon>
        <taxon>Fungi</taxon>
        <taxon>Dikarya</taxon>
        <taxon>Basidiomycota</taxon>
        <taxon>Agaricomycotina</taxon>
        <taxon>Agaricomycetes</taxon>
        <taxon>Agaricomycetidae</taxon>
        <taxon>Agaricales</taxon>
        <taxon>Agaricineae</taxon>
        <taxon>Psathyrellaceae</taxon>
        <taxon>Coprinellus</taxon>
    </lineage>
</organism>
<dbReference type="Proteomes" id="UP000298030">
    <property type="component" value="Unassembled WGS sequence"/>
</dbReference>
<gene>
    <name evidence="3" type="ORF">FA13DRAFT_1736419</name>
</gene>